<name>A0A336LVP8_CULSO</name>
<evidence type="ECO:0000256" key="1">
    <source>
        <dbReference type="SAM" id="SignalP"/>
    </source>
</evidence>
<feature type="signal peptide" evidence="1">
    <location>
        <begin position="1"/>
        <end position="18"/>
    </location>
</feature>
<accession>A0A336LVP8</accession>
<gene>
    <name evidence="2" type="primary">CSON005838</name>
</gene>
<feature type="chain" id="PRO_5016387343" evidence="1">
    <location>
        <begin position="19"/>
        <end position="66"/>
    </location>
</feature>
<dbReference type="AlphaFoldDB" id="A0A336LVP8"/>
<dbReference type="VEuPathDB" id="VectorBase:CSON005838"/>
<keyword evidence="1" id="KW-0732">Signal</keyword>
<protein>
    <submittedName>
        <fullName evidence="2">CSON005838 protein</fullName>
    </submittedName>
</protein>
<organism evidence="2">
    <name type="scientific">Culicoides sonorensis</name>
    <name type="common">Biting midge</name>
    <dbReference type="NCBI Taxonomy" id="179676"/>
    <lineage>
        <taxon>Eukaryota</taxon>
        <taxon>Metazoa</taxon>
        <taxon>Ecdysozoa</taxon>
        <taxon>Arthropoda</taxon>
        <taxon>Hexapoda</taxon>
        <taxon>Insecta</taxon>
        <taxon>Pterygota</taxon>
        <taxon>Neoptera</taxon>
        <taxon>Endopterygota</taxon>
        <taxon>Diptera</taxon>
        <taxon>Nematocera</taxon>
        <taxon>Chironomoidea</taxon>
        <taxon>Ceratopogonidae</taxon>
        <taxon>Ceratopogoninae</taxon>
        <taxon>Culicoides</taxon>
        <taxon>Monoculicoides</taxon>
    </lineage>
</organism>
<proteinExistence type="predicted"/>
<evidence type="ECO:0000313" key="2">
    <source>
        <dbReference type="EMBL" id="SSX22034.1"/>
    </source>
</evidence>
<sequence length="66" mass="6962">MAFAKIVIACAVLAVASASVLPLGPAYVAAPLAYKGDYYAPLAYAAAPVAYKAYAPYEQHGYAYHY</sequence>
<reference evidence="2" key="1">
    <citation type="submission" date="2018-07" db="EMBL/GenBank/DDBJ databases">
        <authorList>
            <person name="Quirk P.G."/>
            <person name="Krulwich T.A."/>
        </authorList>
    </citation>
    <scope>NUCLEOTIDE SEQUENCE</scope>
</reference>
<dbReference type="EMBL" id="UFQT01000224">
    <property type="protein sequence ID" value="SSX22034.1"/>
    <property type="molecule type" value="Genomic_DNA"/>
</dbReference>